<dbReference type="EMBL" id="KV875106">
    <property type="protein sequence ID" value="OIW23667.1"/>
    <property type="molecule type" value="Genomic_DNA"/>
</dbReference>
<reference evidence="2 3" key="1">
    <citation type="submission" date="2016-10" db="EMBL/GenBank/DDBJ databases">
        <title>Draft genome sequence of Coniochaeta ligniaria NRRL30616, a lignocellulolytic fungus for bioabatement of inhibitors in plant biomass hydrolysates.</title>
        <authorList>
            <consortium name="DOE Joint Genome Institute"/>
            <person name="Jimenez D.J."/>
            <person name="Hector R.E."/>
            <person name="Riley R."/>
            <person name="Sun H."/>
            <person name="Grigoriev I.V."/>
            <person name="Van Elsas J.D."/>
            <person name="Nichols N.N."/>
        </authorList>
    </citation>
    <scope>NUCLEOTIDE SEQUENCE [LARGE SCALE GENOMIC DNA]</scope>
    <source>
        <strain evidence="2 3">NRRL 30616</strain>
    </source>
</reference>
<protein>
    <submittedName>
        <fullName evidence="2">Uncharacterized protein</fullName>
    </submittedName>
</protein>
<feature type="compositionally biased region" description="Basic and acidic residues" evidence="1">
    <location>
        <begin position="99"/>
        <end position="108"/>
    </location>
</feature>
<feature type="region of interest" description="Disordered" evidence="1">
    <location>
        <begin position="88"/>
        <end position="108"/>
    </location>
</feature>
<dbReference type="InParanoid" id="A0A1J7I8H1"/>
<keyword evidence="3" id="KW-1185">Reference proteome</keyword>
<proteinExistence type="predicted"/>
<evidence type="ECO:0000313" key="2">
    <source>
        <dbReference type="EMBL" id="OIW23667.1"/>
    </source>
</evidence>
<gene>
    <name evidence="2" type="ORF">CONLIGDRAFT_138128</name>
</gene>
<accession>A0A1J7I8H1</accession>
<evidence type="ECO:0000256" key="1">
    <source>
        <dbReference type="SAM" id="MobiDB-lite"/>
    </source>
</evidence>
<dbReference type="Proteomes" id="UP000182658">
    <property type="component" value="Unassembled WGS sequence"/>
</dbReference>
<name>A0A1J7I8H1_9PEZI</name>
<dbReference type="AlphaFoldDB" id="A0A1J7I8H1"/>
<sequence>MRWPCTTHHDSKANYRDSRGTFKSPQPCPSGACLSWIRRNVVSLWANQGISRRQDGNCWSCSCRSPAMGSAARFPIVHRTSKPSISPLASARSAFGSGEKSKAPERKNETVLTCSNTIEATDPARLATLCSEKPGLDSKQSMRATLPTSLGSRISLVLQTSSVNKERPRFALCKSEHLDLLVWSIRLDVAPRVQTARLPRFMANLRASRVAVSSGRSREPSVEKSRVS</sequence>
<organism evidence="2 3">
    <name type="scientific">Coniochaeta ligniaria NRRL 30616</name>
    <dbReference type="NCBI Taxonomy" id="1408157"/>
    <lineage>
        <taxon>Eukaryota</taxon>
        <taxon>Fungi</taxon>
        <taxon>Dikarya</taxon>
        <taxon>Ascomycota</taxon>
        <taxon>Pezizomycotina</taxon>
        <taxon>Sordariomycetes</taxon>
        <taxon>Sordariomycetidae</taxon>
        <taxon>Coniochaetales</taxon>
        <taxon>Coniochaetaceae</taxon>
        <taxon>Coniochaeta</taxon>
    </lineage>
</organism>
<evidence type="ECO:0000313" key="3">
    <source>
        <dbReference type="Proteomes" id="UP000182658"/>
    </source>
</evidence>